<organism evidence="3 4">
    <name type="scientific">Inquilinus limosus MP06</name>
    <dbReference type="NCBI Taxonomy" id="1398085"/>
    <lineage>
        <taxon>Bacteria</taxon>
        <taxon>Pseudomonadati</taxon>
        <taxon>Pseudomonadota</taxon>
        <taxon>Alphaproteobacteria</taxon>
        <taxon>Rhodospirillales</taxon>
        <taxon>Rhodospirillaceae</taxon>
        <taxon>Inquilinus</taxon>
    </lineage>
</organism>
<dbReference type="GO" id="GO:0006355">
    <property type="term" value="P:regulation of DNA-templated transcription"/>
    <property type="evidence" value="ECO:0007669"/>
    <property type="project" value="InterPro"/>
</dbReference>
<keyword evidence="2" id="KW-1277">Toxin-antitoxin system</keyword>
<comment type="caution">
    <text evidence="3">The sequence shown here is derived from an EMBL/GenBank/DDBJ whole genome shotgun (WGS) entry which is preliminary data.</text>
</comment>
<gene>
    <name evidence="3" type="ORF">P409_03990</name>
</gene>
<proteinExistence type="inferred from homology"/>
<reference evidence="3 4" key="1">
    <citation type="submission" date="2014-01" db="EMBL/GenBank/DDBJ databases">
        <title>Genome sequence determination for a cystic fibrosis isolate, Inquilinus limosus.</title>
        <authorList>
            <person name="Pino M."/>
            <person name="Di Conza J."/>
            <person name="Gutkind G."/>
        </authorList>
    </citation>
    <scope>NUCLEOTIDE SEQUENCE [LARGE SCALE GENOMIC DNA]</scope>
    <source>
        <strain evidence="3 4">MP06</strain>
    </source>
</reference>
<dbReference type="PANTHER" id="PTHR36582:SF2">
    <property type="entry name" value="ANTITOXIN PARD"/>
    <property type="match status" value="1"/>
</dbReference>
<dbReference type="SUPFAM" id="SSF47598">
    <property type="entry name" value="Ribbon-helix-helix"/>
    <property type="match status" value="1"/>
</dbReference>
<dbReference type="NCBIfam" id="TIGR02606">
    <property type="entry name" value="antidote_CC2985"/>
    <property type="match status" value="1"/>
</dbReference>
<evidence type="ECO:0000256" key="2">
    <source>
        <dbReference type="ARBA" id="ARBA00022649"/>
    </source>
</evidence>
<dbReference type="EMBL" id="JANX01000024">
    <property type="protein sequence ID" value="KGM35509.1"/>
    <property type="molecule type" value="Genomic_DNA"/>
</dbReference>
<dbReference type="InterPro" id="IPR010985">
    <property type="entry name" value="Ribbon_hlx_hlx"/>
</dbReference>
<dbReference type="InterPro" id="IPR038296">
    <property type="entry name" value="ParD_sf"/>
</dbReference>
<dbReference type="OrthoDB" id="9811310at2"/>
<dbReference type="PANTHER" id="PTHR36582">
    <property type="entry name" value="ANTITOXIN PARD"/>
    <property type="match status" value="1"/>
</dbReference>
<dbReference type="InterPro" id="IPR022789">
    <property type="entry name" value="ParD"/>
</dbReference>
<dbReference type="RefSeq" id="WP_034831998.1">
    <property type="nucleotide sequence ID" value="NZ_JANX01000024.1"/>
</dbReference>
<evidence type="ECO:0000313" key="4">
    <source>
        <dbReference type="Proteomes" id="UP000029995"/>
    </source>
</evidence>
<name>A0A0A0DBL8_9PROT</name>
<comment type="similarity">
    <text evidence="1">Belongs to the ParD antitoxin family.</text>
</comment>
<protein>
    <submittedName>
        <fullName evidence="3">Addiction module antidote protein</fullName>
    </submittedName>
</protein>
<dbReference type="Proteomes" id="UP000029995">
    <property type="component" value="Unassembled WGS sequence"/>
</dbReference>
<dbReference type="Pfam" id="PF03693">
    <property type="entry name" value="ParD_antitoxin"/>
    <property type="match status" value="1"/>
</dbReference>
<evidence type="ECO:0000313" key="3">
    <source>
        <dbReference type="EMBL" id="KGM35509.1"/>
    </source>
</evidence>
<accession>A0A0A0DBL8</accession>
<sequence length="82" mass="9487">MHISLTPRLEELVREKVESGLYNNASEVVREALRLMQEHDEIRRLKLERLREELAKGEADLVAGRVTVLDGDDPLDDFFARL</sequence>
<dbReference type="AlphaFoldDB" id="A0A0A0DBL8"/>
<dbReference type="Gene3D" id="6.10.10.120">
    <property type="entry name" value="Antitoxin ParD1-like"/>
    <property type="match status" value="1"/>
</dbReference>
<evidence type="ECO:0000256" key="1">
    <source>
        <dbReference type="ARBA" id="ARBA00008580"/>
    </source>
</evidence>